<evidence type="ECO:0008006" key="4">
    <source>
        <dbReference type="Google" id="ProtNLM"/>
    </source>
</evidence>
<dbReference type="EMBL" id="JBHFNQ010000171">
    <property type="protein sequence ID" value="MFB2879639.1"/>
    <property type="molecule type" value="Genomic_DNA"/>
</dbReference>
<evidence type="ECO:0000256" key="1">
    <source>
        <dbReference type="SAM" id="Phobius"/>
    </source>
</evidence>
<organism evidence="2 3">
    <name type="scientific">Floridaenema aerugineum BLCC-F46</name>
    <dbReference type="NCBI Taxonomy" id="3153654"/>
    <lineage>
        <taxon>Bacteria</taxon>
        <taxon>Bacillati</taxon>
        <taxon>Cyanobacteriota</taxon>
        <taxon>Cyanophyceae</taxon>
        <taxon>Oscillatoriophycideae</taxon>
        <taxon>Aerosakkonematales</taxon>
        <taxon>Aerosakkonemataceae</taxon>
        <taxon>Floridanema</taxon>
        <taxon>Floridanema aerugineum</taxon>
    </lineage>
</organism>
<dbReference type="RefSeq" id="WP_413272675.1">
    <property type="nucleotide sequence ID" value="NZ_JBHFNQ010000171.1"/>
</dbReference>
<proteinExistence type="predicted"/>
<keyword evidence="1" id="KW-0812">Transmembrane</keyword>
<sequence>MMMLALEYIVIAVLLLVIFPFSMVQMGTALEQEDLESFCVWTFLASPIAGLPLMTVLLI</sequence>
<dbReference type="Proteomes" id="UP001576774">
    <property type="component" value="Unassembled WGS sequence"/>
</dbReference>
<protein>
    <recommendedName>
        <fullName evidence="4">NADH dehydrogenase subunit 4</fullName>
    </recommendedName>
</protein>
<accession>A0ABV4XA09</accession>
<name>A0ABV4XA09_9CYAN</name>
<evidence type="ECO:0000313" key="2">
    <source>
        <dbReference type="EMBL" id="MFB2879639.1"/>
    </source>
</evidence>
<gene>
    <name evidence="2" type="ORF">ACE1CC_22510</name>
</gene>
<comment type="caution">
    <text evidence="2">The sequence shown here is derived from an EMBL/GenBank/DDBJ whole genome shotgun (WGS) entry which is preliminary data.</text>
</comment>
<feature type="transmembrane region" description="Helical" evidence="1">
    <location>
        <begin position="39"/>
        <end position="58"/>
    </location>
</feature>
<reference evidence="2 3" key="1">
    <citation type="submission" date="2024-09" db="EMBL/GenBank/DDBJ databases">
        <title>Floridaenema gen nov. (Aerosakkonemataceae, Aerosakkonematales ord. nov., Cyanobacteria) from benthic tropical and subtropical fresh waters, with the description of four new species.</title>
        <authorList>
            <person name="Moretto J.A."/>
            <person name="Berthold D.E."/>
            <person name="Lefler F.W."/>
            <person name="Huang I.-S."/>
            <person name="Laughinghouse H. IV."/>
        </authorList>
    </citation>
    <scope>NUCLEOTIDE SEQUENCE [LARGE SCALE GENOMIC DNA]</scope>
    <source>
        <strain evidence="2 3">BLCC-F46</strain>
    </source>
</reference>
<keyword evidence="1" id="KW-0472">Membrane</keyword>
<keyword evidence="1" id="KW-1133">Transmembrane helix</keyword>
<evidence type="ECO:0000313" key="3">
    <source>
        <dbReference type="Proteomes" id="UP001576774"/>
    </source>
</evidence>
<keyword evidence="3" id="KW-1185">Reference proteome</keyword>